<evidence type="ECO:0000256" key="2">
    <source>
        <dbReference type="ARBA" id="ARBA00007639"/>
    </source>
</evidence>
<dbReference type="InterPro" id="IPR025997">
    <property type="entry name" value="SBP_2_dom"/>
</dbReference>
<dbReference type="OrthoDB" id="9769193at2"/>
<name>A0A1M5B277_9CLOT</name>
<dbReference type="GO" id="GO:0030313">
    <property type="term" value="C:cell envelope"/>
    <property type="evidence" value="ECO:0007669"/>
    <property type="project" value="UniProtKB-SubCell"/>
</dbReference>
<keyword evidence="8" id="KW-1185">Reference proteome</keyword>
<evidence type="ECO:0000313" key="8">
    <source>
        <dbReference type="Proteomes" id="UP000184245"/>
    </source>
</evidence>
<feature type="region of interest" description="Disordered" evidence="4">
    <location>
        <begin position="28"/>
        <end position="70"/>
    </location>
</feature>
<proteinExistence type="inferred from homology"/>
<reference evidence="7 8" key="1">
    <citation type="submission" date="2016-11" db="EMBL/GenBank/DDBJ databases">
        <authorList>
            <person name="Jaros S."/>
            <person name="Januszkiewicz K."/>
            <person name="Wedrychowicz H."/>
        </authorList>
    </citation>
    <scope>NUCLEOTIDE SEQUENCE [LARGE SCALE GENOMIC DNA]</scope>
    <source>
        <strain evidence="7 8">DSM 17459</strain>
    </source>
</reference>
<sequence>MKKKELMKKGLALLAAFTLVFGTLAGCGSKDEGSSDDSAATSTDAETDKEDAAPAEDDAAGDAKDTEASGDKPTIGIAMLDMTQEFFVNMIEGGDYAAEIYGVNLIWKSADSSLDNQIAIIENFIQQKVDCILLDPYDNVGLIPVCEEAKAAGIPVCSMGNFIDSDAVISNLYNDREDTKVIGELVGNLIDKSGDVAMLYGATGNFVSDERQGGWEEAMAEFPDIKCTYYEVGWDTAATLKTVQDILAANPDIKAIHSFSDGNTTAVAQAVDQAGLTGKVLISSYDGNKDASEAVKDGKYVCTLLTGAKRVGYWNVQIGSKLAKGETVEQKNYLESYFIMNDDMKAKVEELGIGYEGMNIVNPDKGIELFDDLSAFEEK</sequence>
<organism evidence="7 8">
    <name type="scientific">Lactonifactor longoviformis DSM 17459</name>
    <dbReference type="NCBI Taxonomy" id="1122155"/>
    <lineage>
        <taxon>Bacteria</taxon>
        <taxon>Bacillati</taxon>
        <taxon>Bacillota</taxon>
        <taxon>Clostridia</taxon>
        <taxon>Eubacteriales</taxon>
        <taxon>Clostridiaceae</taxon>
        <taxon>Lactonifactor</taxon>
    </lineage>
</organism>
<feature type="compositionally biased region" description="Basic and acidic residues" evidence="4">
    <location>
        <begin position="61"/>
        <end position="70"/>
    </location>
</feature>
<dbReference type="SUPFAM" id="SSF53822">
    <property type="entry name" value="Periplasmic binding protein-like I"/>
    <property type="match status" value="1"/>
</dbReference>
<evidence type="ECO:0000256" key="1">
    <source>
        <dbReference type="ARBA" id="ARBA00004196"/>
    </source>
</evidence>
<dbReference type="AlphaFoldDB" id="A0A1M5B277"/>
<dbReference type="EMBL" id="FQVI01000023">
    <property type="protein sequence ID" value="SHF36593.1"/>
    <property type="molecule type" value="Genomic_DNA"/>
</dbReference>
<accession>A0A1M5B277</accession>
<dbReference type="RefSeq" id="WP_072853960.1">
    <property type="nucleotide sequence ID" value="NZ_FQVI01000023.1"/>
</dbReference>
<evidence type="ECO:0000259" key="6">
    <source>
        <dbReference type="Pfam" id="PF13407"/>
    </source>
</evidence>
<feature type="compositionally biased region" description="Acidic residues" evidence="4">
    <location>
        <begin position="45"/>
        <end position="60"/>
    </location>
</feature>
<dbReference type="InterPro" id="IPR028082">
    <property type="entry name" value="Peripla_BP_I"/>
</dbReference>
<dbReference type="CDD" id="cd01536">
    <property type="entry name" value="PBP1_ABC_sugar_binding-like"/>
    <property type="match status" value="1"/>
</dbReference>
<evidence type="ECO:0000313" key="7">
    <source>
        <dbReference type="EMBL" id="SHF36593.1"/>
    </source>
</evidence>
<dbReference type="Proteomes" id="UP000184245">
    <property type="component" value="Unassembled WGS sequence"/>
</dbReference>
<feature type="chain" id="PRO_5039032540" evidence="5">
    <location>
        <begin position="26"/>
        <end position="379"/>
    </location>
</feature>
<feature type="signal peptide" evidence="5">
    <location>
        <begin position="1"/>
        <end position="25"/>
    </location>
</feature>
<protein>
    <submittedName>
        <fullName evidence="7">Ribose transport system substrate-binding protein</fullName>
    </submittedName>
</protein>
<dbReference type="PROSITE" id="PS51257">
    <property type="entry name" value="PROKAR_LIPOPROTEIN"/>
    <property type="match status" value="1"/>
</dbReference>
<dbReference type="STRING" id="1122155.SAMN02745158_03455"/>
<evidence type="ECO:0000256" key="3">
    <source>
        <dbReference type="ARBA" id="ARBA00022729"/>
    </source>
</evidence>
<keyword evidence="3 5" id="KW-0732">Signal</keyword>
<comment type="similarity">
    <text evidence="2">Belongs to the bacterial solute-binding protein 2 family.</text>
</comment>
<dbReference type="Pfam" id="PF13407">
    <property type="entry name" value="Peripla_BP_4"/>
    <property type="match status" value="1"/>
</dbReference>
<evidence type="ECO:0000256" key="4">
    <source>
        <dbReference type="SAM" id="MobiDB-lite"/>
    </source>
</evidence>
<gene>
    <name evidence="7" type="ORF">SAMN02745158_03455</name>
</gene>
<dbReference type="Gene3D" id="3.40.50.2300">
    <property type="match status" value="2"/>
</dbReference>
<evidence type="ECO:0000256" key="5">
    <source>
        <dbReference type="SAM" id="SignalP"/>
    </source>
</evidence>
<dbReference type="PANTHER" id="PTHR46847:SF1">
    <property type="entry name" value="D-ALLOSE-BINDING PERIPLASMIC PROTEIN-RELATED"/>
    <property type="match status" value="1"/>
</dbReference>
<dbReference type="PANTHER" id="PTHR46847">
    <property type="entry name" value="D-ALLOSE-BINDING PERIPLASMIC PROTEIN-RELATED"/>
    <property type="match status" value="1"/>
</dbReference>
<dbReference type="GO" id="GO:0030246">
    <property type="term" value="F:carbohydrate binding"/>
    <property type="evidence" value="ECO:0007669"/>
    <property type="project" value="UniProtKB-ARBA"/>
</dbReference>
<feature type="domain" description="Periplasmic binding protein" evidence="6">
    <location>
        <begin position="75"/>
        <end position="326"/>
    </location>
</feature>
<comment type="subcellular location">
    <subcellularLocation>
        <location evidence="1">Cell envelope</location>
    </subcellularLocation>
</comment>